<dbReference type="PROSITE" id="PS00486">
    <property type="entry name" value="DNA_MISMATCH_REPAIR_2"/>
    <property type="match status" value="1"/>
</dbReference>
<feature type="compositionally biased region" description="Low complexity" evidence="11">
    <location>
        <begin position="66"/>
        <end position="78"/>
    </location>
</feature>
<dbReference type="Pfam" id="PF01624">
    <property type="entry name" value="MutS_I"/>
    <property type="match status" value="1"/>
</dbReference>
<keyword evidence="8" id="KW-0539">Nucleus</keyword>
<organism evidence="13 14">
    <name type="scientific">Microthyrium microscopicum</name>
    <dbReference type="NCBI Taxonomy" id="703497"/>
    <lineage>
        <taxon>Eukaryota</taxon>
        <taxon>Fungi</taxon>
        <taxon>Dikarya</taxon>
        <taxon>Ascomycota</taxon>
        <taxon>Pezizomycotina</taxon>
        <taxon>Dothideomycetes</taxon>
        <taxon>Dothideomycetes incertae sedis</taxon>
        <taxon>Microthyriales</taxon>
        <taxon>Microthyriaceae</taxon>
        <taxon>Microthyrium</taxon>
    </lineage>
</organism>
<evidence type="ECO:0000256" key="4">
    <source>
        <dbReference type="ARBA" id="ARBA00022763"/>
    </source>
</evidence>
<dbReference type="SUPFAM" id="SSF48334">
    <property type="entry name" value="DNA repair protein MutS, domain III"/>
    <property type="match status" value="1"/>
</dbReference>
<feature type="region of interest" description="Disordered" evidence="11">
    <location>
        <begin position="200"/>
        <end position="226"/>
    </location>
</feature>
<feature type="compositionally biased region" description="Acidic residues" evidence="11">
    <location>
        <begin position="168"/>
        <end position="177"/>
    </location>
</feature>
<dbReference type="InterPro" id="IPR045076">
    <property type="entry name" value="MutS"/>
</dbReference>
<dbReference type="FunFam" id="3.40.1170.10:FF:000002">
    <property type="entry name" value="DNA mismatch repair protein"/>
    <property type="match status" value="1"/>
</dbReference>
<dbReference type="InterPro" id="IPR007696">
    <property type="entry name" value="DNA_mismatch_repair_MutS_core"/>
</dbReference>
<accession>A0A6A6TXW1</accession>
<dbReference type="InterPro" id="IPR036187">
    <property type="entry name" value="DNA_mismatch_repair_MutS_sf"/>
</dbReference>
<dbReference type="Pfam" id="PF00488">
    <property type="entry name" value="MutS_V"/>
    <property type="match status" value="1"/>
</dbReference>
<dbReference type="Gene3D" id="3.30.420.110">
    <property type="entry name" value="MutS, connector domain"/>
    <property type="match status" value="1"/>
</dbReference>
<dbReference type="InterPro" id="IPR007861">
    <property type="entry name" value="DNA_mismatch_repair_MutS_clamp"/>
</dbReference>
<feature type="compositionally biased region" description="Basic and acidic residues" evidence="11">
    <location>
        <begin position="114"/>
        <end position="126"/>
    </location>
</feature>
<dbReference type="GO" id="GO:0005524">
    <property type="term" value="F:ATP binding"/>
    <property type="evidence" value="ECO:0007669"/>
    <property type="project" value="UniProtKB-UniRule"/>
</dbReference>
<dbReference type="EMBL" id="MU004243">
    <property type="protein sequence ID" value="KAF2664276.1"/>
    <property type="molecule type" value="Genomic_DNA"/>
</dbReference>
<dbReference type="SUPFAM" id="SSF53150">
    <property type="entry name" value="DNA repair protein MutS, domain II"/>
    <property type="match status" value="1"/>
</dbReference>
<evidence type="ECO:0000259" key="12">
    <source>
        <dbReference type="PROSITE" id="PS00486"/>
    </source>
</evidence>
<comment type="function">
    <text evidence="9 10">Component of the post-replicative DNA mismatch repair system (MMR).</text>
</comment>
<dbReference type="OrthoDB" id="10252754at2759"/>
<keyword evidence="4 9" id="KW-0227">DNA damage</keyword>
<dbReference type="PIRSF" id="PIRSF037677">
    <property type="entry name" value="DNA_mis_repair_Msh6"/>
    <property type="match status" value="1"/>
</dbReference>
<dbReference type="Pfam" id="PF05188">
    <property type="entry name" value="MutS_II"/>
    <property type="match status" value="1"/>
</dbReference>
<comment type="subcellular location">
    <subcellularLocation>
        <location evidence="1">Nucleus</location>
    </subcellularLocation>
</comment>
<dbReference type="GO" id="GO:0030983">
    <property type="term" value="F:mismatched DNA binding"/>
    <property type="evidence" value="ECO:0007669"/>
    <property type="project" value="UniProtKB-UniRule"/>
</dbReference>
<proteinExistence type="inferred from homology"/>
<dbReference type="Gene3D" id="1.10.1420.10">
    <property type="match status" value="2"/>
</dbReference>
<sequence length="1206" mass="133717">MARGVEGNEMSTPKTSQKKTPKTNSTQGGKQSSILGFFGKKSDSKPIPTRPSLAAASAIRASHITPVPSSDPVEPPSSAIKPGILNSTNSSSEKENGLATPVTPAERQSSADSGAERLKDDDDSPVRKVRSRKVKYAESDDSDDEVLRQVDGNGNRRASKRRKVSADSSDEFGVDDDVEAAMMEVDEDDFIVADDSDEEVVALKRKRSKPPTKSSPPRAEAVRPKVEEDAMELDEATESTALQWIFDPNDPNPLPYMRPTDGKTKNPSTRKARACETTPENRHPWLAKIQDAERRFSDHPDYDPRTLFIPPKLFDKLSAFEQQYWNIKRQHFDTVVFFKKGKFYELYEMDATIGHQECDLKMTDRVNMRMVGVPESSLDHWANQIVAKGYKVARVDQMESALAKEMRDRDDKSIPKGQKKAPVRRELASILTGGTLVDAGMLQDDMATYCVAVKEEVVDGLPAFGIAFVDTATAQFQVVEFTDDVDMTKFETLVAQIRPKELLLEKGHISAKALRMLKNNTGPSTIWNYMKPDKEFWPADVTCREIDACGYFISKDNSEEKTWPAVLAENKDKRLVMCAVGALIQYLQILKIDQELVSLGNFQWYDPIRKASSLVLDGQSLINLEIFANGYDGGSAGTLFAMINRCITPFGKRMLRQWVCHPLADSARINARLDAVDGLLADPSIVGQFTTSLTKLPDLERLISRVHAKRCKVQDFVRVLEGFEQMEYTMSLLGSTPSGDGVIGQLISAMPDLAPKLKSWETYFDRVKARENGVFIPEAGFDDAYDESQAEIDSFHQKLDVVLKDAQKKLGTKAVSYKDVGKEIYQLEVSAKITKVPSGWTQMSASKLVKRWYTPELKLLVRGLQEALEIQGQVTKELTNRFYAKFDEDYDTWLKAVQIVAQLDCLISLAKTSSSLGSPSCRPELVDSERTVLEFEELRHPCMVSTVSDFIPNDVKLGGDTANISLLTGANAAGKSTVLRMSCIAVILAQIGCHVPAKSARLTPIDRIMSRLGAQDNIFAAQSTFFIELSETKKILSEATPRSLVILDELGRGTSSYDGVAVAQAVLHDVATRLGCIGFFATHYHSLAVEFQDHPEIECKRMGIQVDEEARRVTFLYRLETGIAEGSFGMHCASMCGIPAKVVSRAEEAAKQWEHTSRLKDSLESAKGGSYVPLGMMSDLAWMMKGEKGGVSKRELDVLRKAIAAL</sequence>
<evidence type="ECO:0000256" key="11">
    <source>
        <dbReference type="SAM" id="MobiDB-lite"/>
    </source>
</evidence>
<dbReference type="Gene3D" id="3.40.50.300">
    <property type="entry name" value="P-loop containing nucleotide triphosphate hydrolases"/>
    <property type="match status" value="1"/>
</dbReference>
<dbReference type="FunFam" id="1.10.1420.10:FF:000019">
    <property type="entry name" value="DNA mismatch repair protein"/>
    <property type="match status" value="1"/>
</dbReference>
<dbReference type="InterPro" id="IPR016151">
    <property type="entry name" value="DNA_mismatch_repair_MutS_N"/>
</dbReference>
<keyword evidence="14" id="KW-1185">Reference proteome</keyword>
<keyword evidence="6 9" id="KW-0238">DNA-binding</keyword>
<dbReference type="Gene3D" id="3.40.1170.10">
    <property type="entry name" value="DNA repair protein MutS, domain I"/>
    <property type="match status" value="1"/>
</dbReference>
<evidence type="ECO:0000256" key="5">
    <source>
        <dbReference type="ARBA" id="ARBA00022840"/>
    </source>
</evidence>
<dbReference type="PANTHER" id="PTHR11361">
    <property type="entry name" value="DNA MISMATCH REPAIR PROTEIN MUTS FAMILY MEMBER"/>
    <property type="match status" value="1"/>
</dbReference>
<dbReference type="InterPro" id="IPR007695">
    <property type="entry name" value="DNA_mismatch_repair_MutS-lik_N"/>
</dbReference>
<evidence type="ECO:0000313" key="13">
    <source>
        <dbReference type="EMBL" id="KAF2664276.1"/>
    </source>
</evidence>
<feature type="domain" description="DNA mismatch repair proteins mutS family" evidence="12">
    <location>
        <begin position="1043"/>
        <end position="1059"/>
    </location>
</feature>
<reference evidence="13" key="1">
    <citation type="journal article" date="2020" name="Stud. Mycol.">
        <title>101 Dothideomycetes genomes: a test case for predicting lifestyles and emergence of pathogens.</title>
        <authorList>
            <person name="Haridas S."/>
            <person name="Albert R."/>
            <person name="Binder M."/>
            <person name="Bloem J."/>
            <person name="Labutti K."/>
            <person name="Salamov A."/>
            <person name="Andreopoulos B."/>
            <person name="Baker S."/>
            <person name="Barry K."/>
            <person name="Bills G."/>
            <person name="Bluhm B."/>
            <person name="Cannon C."/>
            <person name="Castanera R."/>
            <person name="Culley D."/>
            <person name="Daum C."/>
            <person name="Ezra D."/>
            <person name="Gonzalez J."/>
            <person name="Henrissat B."/>
            <person name="Kuo A."/>
            <person name="Liang C."/>
            <person name="Lipzen A."/>
            <person name="Lutzoni F."/>
            <person name="Magnuson J."/>
            <person name="Mondo S."/>
            <person name="Nolan M."/>
            <person name="Ohm R."/>
            <person name="Pangilinan J."/>
            <person name="Park H.-J."/>
            <person name="Ramirez L."/>
            <person name="Alfaro M."/>
            <person name="Sun H."/>
            <person name="Tritt A."/>
            <person name="Yoshinaga Y."/>
            <person name="Zwiers L.-H."/>
            <person name="Turgeon B."/>
            <person name="Goodwin S."/>
            <person name="Spatafora J."/>
            <person name="Crous P."/>
            <person name="Grigoriev I."/>
        </authorList>
    </citation>
    <scope>NUCLEOTIDE SEQUENCE</scope>
    <source>
        <strain evidence="13">CBS 115976</strain>
    </source>
</reference>
<dbReference type="InterPro" id="IPR017261">
    <property type="entry name" value="DNA_mismatch_repair_MutS/MSH"/>
</dbReference>
<dbReference type="SMART" id="SM00534">
    <property type="entry name" value="MUTSac"/>
    <property type="match status" value="1"/>
</dbReference>
<dbReference type="Proteomes" id="UP000799302">
    <property type="component" value="Unassembled WGS sequence"/>
</dbReference>
<evidence type="ECO:0000256" key="1">
    <source>
        <dbReference type="ARBA" id="ARBA00004123"/>
    </source>
</evidence>
<evidence type="ECO:0000313" key="14">
    <source>
        <dbReference type="Proteomes" id="UP000799302"/>
    </source>
</evidence>
<evidence type="ECO:0000256" key="9">
    <source>
        <dbReference type="PIRNR" id="PIRNR037677"/>
    </source>
</evidence>
<dbReference type="Pfam" id="PF05192">
    <property type="entry name" value="MutS_III"/>
    <property type="match status" value="1"/>
</dbReference>
<dbReference type="SMART" id="SM00533">
    <property type="entry name" value="MUTSd"/>
    <property type="match status" value="1"/>
</dbReference>
<evidence type="ECO:0000256" key="10">
    <source>
        <dbReference type="RuleBase" id="RU003756"/>
    </source>
</evidence>
<dbReference type="GO" id="GO:0016887">
    <property type="term" value="F:ATP hydrolysis activity"/>
    <property type="evidence" value="ECO:0007669"/>
    <property type="project" value="UniProtKB-ARBA"/>
</dbReference>
<dbReference type="SUPFAM" id="SSF52540">
    <property type="entry name" value="P-loop containing nucleoside triphosphate hydrolases"/>
    <property type="match status" value="1"/>
</dbReference>
<keyword evidence="5 9" id="KW-0067">ATP-binding</keyword>
<dbReference type="GO" id="GO:0140664">
    <property type="term" value="F:ATP-dependent DNA damage sensor activity"/>
    <property type="evidence" value="ECO:0007669"/>
    <property type="project" value="InterPro"/>
</dbReference>
<gene>
    <name evidence="13" type="ORF">BT63DRAFT_393361</name>
</gene>
<dbReference type="GO" id="GO:0032301">
    <property type="term" value="C:MutSalpha complex"/>
    <property type="evidence" value="ECO:0007669"/>
    <property type="project" value="TreeGrafter"/>
</dbReference>
<keyword evidence="3 9" id="KW-0547">Nucleotide-binding</keyword>
<dbReference type="NCBIfam" id="NF003810">
    <property type="entry name" value="PRK05399.1"/>
    <property type="match status" value="1"/>
</dbReference>
<evidence type="ECO:0000256" key="6">
    <source>
        <dbReference type="ARBA" id="ARBA00023125"/>
    </source>
</evidence>
<dbReference type="AlphaFoldDB" id="A0A6A6TXW1"/>
<dbReference type="PANTHER" id="PTHR11361:SF148">
    <property type="entry name" value="DNA MISMATCH REPAIR PROTEIN MSH6"/>
    <property type="match status" value="1"/>
</dbReference>
<dbReference type="SUPFAM" id="SSF55271">
    <property type="entry name" value="DNA repair protein MutS, domain I"/>
    <property type="match status" value="1"/>
</dbReference>
<protein>
    <recommendedName>
        <fullName evidence="9">DNA mismatch repair protein</fullName>
    </recommendedName>
</protein>
<dbReference type="InterPro" id="IPR036678">
    <property type="entry name" value="MutS_con_dom_sf"/>
</dbReference>
<dbReference type="InterPro" id="IPR027417">
    <property type="entry name" value="P-loop_NTPase"/>
</dbReference>
<evidence type="ECO:0000256" key="7">
    <source>
        <dbReference type="ARBA" id="ARBA00023204"/>
    </source>
</evidence>
<name>A0A6A6TXW1_9PEZI</name>
<dbReference type="InterPro" id="IPR000432">
    <property type="entry name" value="DNA_mismatch_repair_MutS_C"/>
</dbReference>
<feature type="region of interest" description="Disordered" evidence="11">
    <location>
        <begin position="1"/>
        <end position="177"/>
    </location>
</feature>
<dbReference type="GO" id="GO:0006298">
    <property type="term" value="P:mismatch repair"/>
    <property type="evidence" value="ECO:0007669"/>
    <property type="project" value="InterPro"/>
</dbReference>
<evidence type="ECO:0000256" key="2">
    <source>
        <dbReference type="ARBA" id="ARBA00006271"/>
    </source>
</evidence>
<dbReference type="FunFam" id="3.30.420.110:FF:000006">
    <property type="entry name" value="DNA mismatch repair protein"/>
    <property type="match status" value="1"/>
</dbReference>
<dbReference type="InterPro" id="IPR007860">
    <property type="entry name" value="DNA_mmatch_repair_MutS_con_dom"/>
</dbReference>
<dbReference type="Pfam" id="PF05190">
    <property type="entry name" value="MutS_IV"/>
    <property type="match status" value="1"/>
</dbReference>
<evidence type="ECO:0000256" key="8">
    <source>
        <dbReference type="ARBA" id="ARBA00023242"/>
    </source>
</evidence>
<evidence type="ECO:0000256" key="3">
    <source>
        <dbReference type="ARBA" id="ARBA00022741"/>
    </source>
</evidence>
<feature type="region of interest" description="Disordered" evidence="11">
    <location>
        <begin position="245"/>
        <end position="279"/>
    </location>
</feature>
<dbReference type="FunFam" id="3.40.50.300:FF:000771">
    <property type="entry name" value="DNA mismatch repair protein"/>
    <property type="match status" value="1"/>
</dbReference>
<keyword evidence="7 9" id="KW-0234">DNA repair</keyword>
<comment type="similarity">
    <text evidence="2 9 10">Belongs to the DNA mismatch repair MutS family.</text>
</comment>